<sequence>MQLFLLLRASPINTHFSGSIPSKKVDKIALIPLNESNLAGIKKMNHHKNT</sequence>
<dbReference type="HOGENOM" id="CLU_3117260_0_0_10"/>
<evidence type="ECO:0000313" key="2">
    <source>
        <dbReference type="Proteomes" id="UP000010796"/>
    </source>
</evidence>
<dbReference type="KEGG" id="evi:Echvi_2761"/>
<dbReference type="EMBL" id="CP003346">
    <property type="protein sequence ID" value="AGA79001.1"/>
    <property type="molecule type" value="Genomic_DNA"/>
</dbReference>
<reference evidence="2" key="1">
    <citation type="submission" date="2012-02" db="EMBL/GenBank/DDBJ databases">
        <title>The complete genome of Echinicola vietnamensis DSM 17526.</title>
        <authorList>
            <person name="Lucas S."/>
            <person name="Copeland A."/>
            <person name="Lapidus A."/>
            <person name="Glavina del Rio T."/>
            <person name="Dalin E."/>
            <person name="Tice H."/>
            <person name="Bruce D."/>
            <person name="Goodwin L."/>
            <person name="Pitluck S."/>
            <person name="Peters L."/>
            <person name="Ovchinnikova G."/>
            <person name="Teshima H."/>
            <person name="Kyrpides N."/>
            <person name="Mavromatis K."/>
            <person name="Ivanova N."/>
            <person name="Brettin T."/>
            <person name="Detter J.C."/>
            <person name="Han C."/>
            <person name="Larimer F."/>
            <person name="Land M."/>
            <person name="Hauser L."/>
            <person name="Markowitz V."/>
            <person name="Cheng J.-F."/>
            <person name="Hugenholtz P."/>
            <person name="Woyke T."/>
            <person name="Wu D."/>
            <person name="Brambilla E."/>
            <person name="Klenk H.-P."/>
            <person name="Eisen J.A."/>
        </authorList>
    </citation>
    <scope>NUCLEOTIDE SEQUENCE [LARGE SCALE GENOMIC DNA]</scope>
    <source>
        <strain evidence="2">DSM 17526 / LMG 23754 / KMM 6221</strain>
    </source>
</reference>
<proteinExistence type="predicted"/>
<gene>
    <name evidence="1" type="ordered locus">Echvi_2761</name>
</gene>
<accession>L0G216</accession>
<evidence type="ECO:0000313" key="1">
    <source>
        <dbReference type="EMBL" id="AGA79001.1"/>
    </source>
</evidence>
<protein>
    <submittedName>
        <fullName evidence="1">Uncharacterized protein</fullName>
    </submittedName>
</protein>
<dbReference type="AlphaFoldDB" id="L0G216"/>
<keyword evidence="2" id="KW-1185">Reference proteome</keyword>
<dbReference type="Proteomes" id="UP000010796">
    <property type="component" value="Chromosome"/>
</dbReference>
<name>L0G216_ECHVK</name>
<organism evidence="1 2">
    <name type="scientific">Echinicola vietnamensis (strain DSM 17526 / LMG 23754 / KMM 6221)</name>
    <dbReference type="NCBI Taxonomy" id="926556"/>
    <lineage>
        <taxon>Bacteria</taxon>
        <taxon>Pseudomonadati</taxon>
        <taxon>Bacteroidota</taxon>
        <taxon>Cytophagia</taxon>
        <taxon>Cytophagales</taxon>
        <taxon>Cyclobacteriaceae</taxon>
        <taxon>Echinicola</taxon>
    </lineage>
</organism>